<dbReference type="GO" id="GO:0022857">
    <property type="term" value="F:transmembrane transporter activity"/>
    <property type="evidence" value="ECO:0007669"/>
    <property type="project" value="InterPro"/>
</dbReference>
<dbReference type="Proteomes" id="UP000251035">
    <property type="component" value="Unassembled WGS sequence"/>
</dbReference>
<dbReference type="Gene3D" id="1.20.1250.20">
    <property type="entry name" value="MFS general substrate transporter like domains"/>
    <property type="match status" value="1"/>
</dbReference>
<evidence type="ECO:0000313" key="12">
    <source>
        <dbReference type="Proteomes" id="UP000270757"/>
    </source>
</evidence>
<dbReference type="PANTHER" id="PTHR23513">
    <property type="entry name" value="INTEGRAL MEMBRANE EFFLUX PROTEIN-RELATED"/>
    <property type="match status" value="1"/>
</dbReference>
<dbReference type="PROSITE" id="PS50850">
    <property type="entry name" value="MFS"/>
    <property type="match status" value="1"/>
</dbReference>
<keyword evidence="5 6" id="KW-0472">Membrane</keyword>
<evidence type="ECO:0000313" key="10">
    <source>
        <dbReference type="EMBL" id="TID43331.1"/>
    </source>
</evidence>
<organism evidence="9 12">
    <name type="scientific">Legionella taurinensis</name>
    <dbReference type="NCBI Taxonomy" id="70611"/>
    <lineage>
        <taxon>Bacteria</taxon>
        <taxon>Pseudomonadati</taxon>
        <taxon>Pseudomonadota</taxon>
        <taxon>Gammaproteobacteria</taxon>
        <taxon>Legionellales</taxon>
        <taxon>Legionellaceae</taxon>
        <taxon>Legionella</taxon>
    </lineage>
</organism>
<evidence type="ECO:0000256" key="2">
    <source>
        <dbReference type="ARBA" id="ARBA00022475"/>
    </source>
</evidence>
<sequence>MMSYQFKKMNPRSLQGTGLGFLTKKMVIKMVSNQFYLFRNRSFSLFTASCMMAMFGNGLTYIIMVWTLMHFSASVVSTALLMTCFWLPNVLLGPFFGVIADRYNRKFLLLLANGLRAACLFGFGFLAQNHMTAFSIYVLAAVIGSLLAVYIPVAMTFVREIVDKKDLLYGNATVDIAYEIGAVLGMGGAGVILAMTSSSACFIINGICYLLAMLLLFGIQYRRNQDEHENRDSLFTQFIEGGRYVLANTPLLLIYLVQGLFFVCMMTAPVLLAPYAKGILHSNVTQFGWLEAMFSLGIIVGGCISPWLATRFSIPRIILVQVVLGTVSFYLFSHTQNTHWAIFYHFLIGYSFSAWALLTTLAQEMTALEFQGRVQSLFNSVSGVVIILFYYLLAQWKNIPVNQLYFGEMGLLLAAGGFLLLMTLSQRRRDSR</sequence>
<feature type="transmembrane region" description="Helical" evidence="6">
    <location>
        <begin position="374"/>
        <end position="393"/>
    </location>
</feature>
<feature type="transmembrane region" description="Helical" evidence="6">
    <location>
        <begin position="107"/>
        <end position="128"/>
    </location>
</feature>
<feature type="transmembrane region" description="Helical" evidence="6">
    <location>
        <begin position="317"/>
        <end position="335"/>
    </location>
</feature>
<dbReference type="SUPFAM" id="SSF103473">
    <property type="entry name" value="MFS general substrate transporter"/>
    <property type="match status" value="1"/>
</dbReference>
<evidence type="ECO:0000313" key="9">
    <source>
        <dbReference type="EMBL" id="RJT44146.1"/>
    </source>
</evidence>
<dbReference type="InterPro" id="IPR011701">
    <property type="entry name" value="MFS"/>
</dbReference>
<name>A0A3A5LC16_9GAMM</name>
<dbReference type="InterPro" id="IPR036259">
    <property type="entry name" value="MFS_trans_sf"/>
</dbReference>
<dbReference type="Proteomes" id="UP000306421">
    <property type="component" value="Unassembled WGS sequence"/>
</dbReference>
<feature type="transmembrane region" description="Helical" evidence="6">
    <location>
        <begin position="43"/>
        <end position="69"/>
    </location>
</feature>
<reference evidence="8 11" key="1">
    <citation type="submission" date="2018-04" db="EMBL/GenBank/DDBJ databases">
        <title>Whole genome sequence comparison of clinical and drinking water Legionella pneumophila isolates associated with the Flint Water Crisis.</title>
        <authorList>
            <person name="Garner E."/>
            <person name="Brown C."/>
            <person name="Schwake O."/>
            <person name="Coil D."/>
            <person name="Jospin G."/>
            <person name="Eisen J."/>
            <person name="Edwards M."/>
            <person name="Pruden A."/>
        </authorList>
    </citation>
    <scope>NUCLEOTIDE SEQUENCE [LARGE SCALE GENOMIC DNA]</scope>
    <source>
        <strain evidence="8 11">Genessee03</strain>
    </source>
</reference>
<evidence type="ECO:0000256" key="5">
    <source>
        <dbReference type="ARBA" id="ARBA00023136"/>
    </source>
</evidence>
<feature type="transmembrane region" description="Helical" evidence="6">
    <location>
        <begin position="405"/>
        <end position="424"/>
    </location>
</feature>
<keyword evidence="3 6" id="KW-0812">Transmembrane</keyword>
<protein>
    <submittedName>
        <fullName evidence="9">MFS transporter</fullName>
    </submittedName>
</protein>
<keyword evidence="4 6" id="KW-1133">Transmembrane helix</keyword>
<feature type="transmembrane region" description="Helical" evidence="6">
    <location>
        <begin position="252"/>
        <end position="272"/>
    </location>
</feature>
<keyword evidence="2" id="KW-1003">Cell membrane</keyword>
<dbReference type="EMBL" id="QZWB01000017">
    <property type="protein sequence ID" value="RJT44146.1"/>
    <property type="molecule type" value="Genomic_DNA"/>
</dbReference>
<accession>A0A3A5LC16</accession>
<dbReference type="Pfam" id="PF07690">
    <property type="entry name" value="MFS_1"/>
    <property type="match status" value="1"/>
</dbReference>
<evidence type="ECO:0000256" key="4">
    <source>
        <dbReference type="ARBA" id="ARBA00022989"/>
    </source>
</evidence>
<comment type="caution">
    <text evidence="9">The sequence shown here is derived from an EMBL/GenBank/DDBJ whole genome shotgun (WGS) entry which is preliminary data.</text>
</comment>
<dbReference type="GO" id="GO:0005886">
    <property type="term" value="C:plasma membrane"/>
    <property type="evidence" value="ECO:0007669"/>
    <property type="project" value="UniProtKB-SubCell"/>
</dbReference>
<dbReference type="EMBL" id="QFGG01000005">
    <property type="protein sequence ID" value="TID43331.1"/>
    <property type="molecule type" value="Genomic_DNA"/>
</dbReference>
<dbReference type="InterPro" id="IPR020846">
    <property type="entry name" value="MFS_dom"/>
</dbReference>
<feature type="domain" description="Major facilitator superfamily (MFS) profile" evidence="7">
    <location>
        <begin position="42"/>
        <end position="428"/>
    </location>
</feature>
<evidence type="ECO:0000313" key="13">
    <source>
        <dbReference type="Proteomes" id="UP000306421"/>
    </source>
</evidence>
<evidence type="ECO:0000259" key="7">
    <source>
        <dbReference type="PROSITE" id="PS50850"/>
    </source>
</evidence>
<feature type="transmembrane region" description="Helical" evidence="6">
    <location>
        <begin position="176"/>
        <end position="196"/>
    </location>
</feature>
<evidence type="ECO:0000256" key="6">
    <source>
        <dbReference type="SAM" id="Phobius"/>
    </source>
</evidence>
<evidence type="ECO:0000313" key="11">
    <source>
        <dbReference type="Proteomes" id="UP000251035"/>
    </source>
</evidence>
<evidence type="ECO:0000256" key="1">
    <source>
        <dbReference type="ARBA" id="ARBA00004651"/>
    </source>
</evidence>
<feature type="transmembrane region" description="Helical" evidence="6">
    <location>
        <begin position="292"/>
        <end position="310"/>
    </location>
</feature>
<comment type="subcellular location">
    <subcellularLocation>
        <location evidence="1">Cell membrane</location>
        <topology evidence="1">Multi-pass membrane protein</topology>
    </subcellularLocation>
</comment>
<dbReference type="AlphaFoldDB" id="A0A3A5LC16"/>
<reference evidence="9 12" key="3">
    <citation type="submission" date="2018-09" db="EMBL/GenBank/DDBJ databases">
        <title>Draft genome sequences of Legionella taurinensis isolated from water samples.</title>
        <authorList>
            <person name="Chakeri A."/>
            <person name="Allerberger F."/>
            <person name="Kundi M."/>
            <person name="Ruppitsch W."/>
            <person name="Schmid D."/>
        </authorList>
    </citation>
    <scope>NUCLEOTIDE SEQUENCE [LARGE SCALE GENOMIC DNA]</scope>
    <source>
        <strain evidence="9 12">4570-18-6</strain>
    </source>
</reference>
<reference evidence="10 13" key="2">
    <citation type="submission" date="2018-04" db="EMBL/GenBank/DDBJ databases">
        <title>Whole genome sequence comparison of clinical and drinking water Legionella pneumophila isolates.</title>
        <authorList>
            <person name="Garner E."/>
        </authorList>
    </citation>
    <scope>NUCLEOTIDE SEQUENCE [LARGE SCALE GENOMIC DNA]</scope>
    <source>
        <strain evidence="10 13">WH02</strain>
    </source>
</reference>
<feature type="transmembrane region" description="Helical" evidence="6">
    <location>
        <begin position="202"/>
        <end position="221"/>
    </location>
</feature>
<dbReference type="EMBL" id="QCXM01000004">
    <property type="protein sequence ID" value="PUT48506.1"/>
    <property type="molecule type" value="Genomic_DNA"/>
</dbReference>
<evidence type="ECO:0000313" key="8">
    <source>
        <dbReference type="EMBL" id="PUT48506.1"/>
    </source>
</evidence>
<keyword evidence="11" id="KW-1185">Reference proteome</keyword>
<feature type="transmembrane region" description="Helical" evidence="6">
    <location>
        <begin position="341"/>
        <end position="362"/>
    </location>
</feature>
<dbReference type="CDD" id="cd06173">
    <property type="entry name" value="MFS_MefA_like"/>
    <property type="match status" value="1"/>
</dbReference>
<evidence type="ECO:0000256" key="3">
    <source>
        <dbReference type="ARBA" id="ARBA00022692"/>
    </source>
</evidence>
<dbReference type="Proteomes" id="UP000270757">
    <property type="component" value="Unassembled WGS sequence"/>
</dbReference>
<feature type="transmembrane region" description="Helical" evidence="6">
    <location>
        <begin position="134"/>
        <end position="155"/>
    </location>
</feature>
<dbReference type="OrthoDB" id="9775268at2"/>
<gene>
    <name evidence="9" type="ORF">D6J04_12900</name>
    <name evidence="8" type="ORF">DB745_05975</name>
    <name evidence="10" type="ORF">DIZ81_07575</name>
</gene>
<feature type="transmembrane region" description="Helical" evidence="6">
    <location>
        <begin position="75"/>
        <end position="100"/>
    </location>
</feature>
<dbReference type="PANTHER" id="PTHR23513:SF6">
    <property type="entry name" value="MAJOR FACILITATOR SUPERFAMILY ASSOCIATED DOMAIN-CONTAINING PROTEIN"/>
    <property type="match status" value="1"/>
</dbReference>
<proteinExistence type="predicted"/>